<comment type="caution">
    <text evidence="1">The sequence shown here is derived from an EMBL/GenBank/DDBJ whole genome shotgun (WGS) entry which is preliminary data.</text>
</comment>
<sequence length="165" mass="18787">MAEVTLRIGIMSARELAPADKDGFSDPYAVIRIANKKYETEIQKKTLNPIWNKFFDVKISENNVPPHVTITVWDHDRFGRDFLGEVTIPIKQVFARNNGGLNDGCPRTYDDHENLPAAYTLQKRSAKNDVRGDVVLKFGIIDANNRSLEELSYLWENLTNHVNKG</sequence>
<evidence type="ECO:0000313" key="2">
    <source>
        <dbReference type="Proteomes" id="UP000789525"/>
    </source>
</evidence>
<gene>
    <name evidence="1" type="ORF">ACOLOM_LOCUS4293</name>
</gene>
<reference evidence="1" key="1">
    <citation type="submission" date="2021-06" db="EMBL/GenBank/DDBJ databases">
        <authorList>
            <person name="Kallberg Y."/>
            <person name="Tangrot J."/>
            <person name="Rosling A."/>
        </authorList>
    </citation>
    <scope>NUCLEOTIDE SEQUENCE</scope>
    <source>
        <strain evidence="1">CL356</strain>
    </source>
</reference>
<dbReference type="EMBL" id="CAJVPT010007003">
    <property type="protein sequence ID" value="CAG8536548.1"/>
    <property type="molecule type" value="Genomic_DNA"/>
</dbReference>
<keyword evidence="2" id="KW-1185">Reference proteome</keyword>
<name>A0ACA9LP82_9GLOM</name>
<dbReference type="Proteomes" id="UP000789525">
    <property type="component" value="Unassembled WGS sequence"/>
</dbReference>
<accession>A0ACA9LP82</accession>
<protein>
    <submittedName>
        <fullName evidence="1">5704_t:CDS:1</fullName>
    </submittedName>
</protein>
<evidence type="ECO:0000313" key="1">
    <source>
        <dbReference type="EMBL" id="CAG8536548.1"/>
    </source>
</evidence>
<proteinExistence type="predicted"/>
<organism evidence="1 2">
    <name type="scientific">Acaulospora colombiana</name>
    <dbReference type="NCBI Taxonomy" id="27376"/>
    <lineage>
        <taxon>Eukaryota</taxon>
        <taxon>Fungi</taxon>
        <taxon>Fungi incertae sedis</taxon>
        <taxon>Mucoromycota</taxon>
        <taxon>Glomeromycotina</taxon>
        <taxon>Glomeromycetes</taxon>
        <taxon>Diversisporales</taxon>
        <taxon>Acaulosporaceae</taxon>
        <taxon>Acaulospora</taxon>
    </lineage>
</organism>